<dbReference type="GO" id="GO:0009052">
    <property type="term" value="P:pentose-phosphate shunt, non-oxidative branch"/>
    <property type="evidence" value="ECO:0007669"/>
    <property type="project" value="UniProtKB-UniRule"/>
</dbReference>
<feature type="active site" description="Proton acceptor" evidence="3">
    <location>
        <position position="104"/>
    </location>
</feature>
<dbReference type="AlphaFoldDB" id="A0A518F0X0"/>
<dbReference type="Gene3D" id="3.40.50.1360">
    <property type="match status" value="1"/>
</dbReference>
<evidence type="ECO:0000313" key="4">
    <source>
        <dbReference type="EMBL" id="QDV09988.1"/>
    </source>
</evidence>
<dbReference type="InterPro" id="IPR004788">
    <property type="entry name" value="Ribose5P_isomerase_type_A"/>
</dbReference>
<dbReference type="InterPro" id="IPR020672">
    <property type="entry name" value="Ribose5P_isomerase_typA_subgr"/>
</dbReference>
<dbReference type="SUPFAM" id="SSF75445">
    <property type="entry name" value="D-ribose-5-phosphate isomerase (RpiA), lid domain"/>
    <property type="match status" value="1"/>
</dbReference>
<comment type="pathway">
    <text evidence="3">Carbohydrate degradation; pentose phosphate pathway; D-ribose 5-phosphate from D-ribulose 5-phosphate (non-oxidative stage): step 1/1.</text>
</comment>
<dbReference type="PANTHER" id="PTHR11934">
    <property type="entry name" value="RIBOSE-5-PHOSPHATE ISOMERASE"/>
    <property type="match status" value="1"/>
</dbReference>
<comment type="catalytic activity">
    <reaction evidence="1 3">
        <text>aldehydo-D-ribose 5-phosphate = D-ribulose 5-phosphate</text>
        <dbReference type="Rhea" id="RHEA:14657"/>
        <dbReference type="ChEBI" id="CHEBI:58121"/>
        <dbReference type="ChEBI" id="CHEBI:58273"/>
        <dbReference type="EC" id="5.3.1.6"/>
    </reaction>
</comment>
<keyword evidence="2 3" id="KW-0413">Isomerase</keyword>
<proteinExistence type="inferred from homology"/>
<dbReference type="GO" id="GO:0005829">
    <property type="term" value="C:cytosol"/>
    <property type="evidence" value="ECO:0007669"/>
    <property type="project" value="TreeGrafter"/>
</dbReference>
<dbReference type="GO" id="GO:0004751">
    <property type="term" value="F:ribose-5-phosphate isomerase activity"/>
    <property type="evidence" value="ECO:0007669"/>
    <property type="project" value="UniProtKB-UniRule"/>
</dbReference>
<evidence type="ECO:0000256" key="1">
    <source>
        <dbReference type="ARBA" id="ARBA00001713"/>
    </source>
</evidence>
<evidence type="ECO:0000256" key="3">
    <source>
        <dbReference type="HAMAP-Rule" id="MF_00170"/>
    </source>
</evidence>
<comment type="function">
    <text evidence="3">Catalyzes the reversible conversion of ribose-5-phosphate to ribulose 5-phosphate.</text>
</comment>
<dbReference type="InterPro" id="IPR037171">
    <property type="entry name" value="NagB/RpiA_transferase-like"/>
</dbReference>
<protein>
    <recommendedName>
        <fullName evidence="3">Ribose-5-phosphate isomerase A</fullName>
        <ecNumber evidence="3">5.3.1.6</ecNumber>
    </recommendedName>
    <alternativeName>
        <fullName evidence="3">Phosphoriboisomerase A</fullName>
        <shortName evidence="3">PRI</shortName>
    </alternativeName>
</protein>
<gene>
    <name evidence="3 4" type="primary">rpiA</name>
    <name evidence="4" type="ORF">Poly30_55490</name>
</gene>
<dbReference type="Pfam" id="PF06026">
    <property type="entry name" value="Rib_5-P_isom_A"/>
    <property type="match status" value="1"/>
</dbReference>
<keyword evidence="5" id="KW-1185">Reference proteome</keyword>
<sequence>MSESKRAAGRRAAEFIESGQTVGLGTGSTVFFTLERLAERIRDEGLEIRGVPTSIDTETKSRGFGIPLATLDEVEKIDVTVDGADEIDGAFQMIKGGGGALLREKVVASLSDRVVIVVGADKVVERLGSTFDLPVEVVPFARAVVHRRIEAMGGQPALRMRKDDSSAAYLTDNGNEILDVHHADGIADAAALERALHEIPGVVESGLFIGLAHAMVVGEADGSASVHERG</sequence>
<comment type="subunit">
    <text evidence="3">Homodimer.</text>
</comment>
<dbReference type="HAMAP" id="MF_00170">
    <property type="entry name" value="Rib_5P_isom_A"/>
    <property type="match status" value="1"/>
</dbReference>
<feature type="binding site" evidence="3">
    <location>
        <begin position="95"/>
        <end position="98"/>
    </location>
    <ligand>
        <name>substrate</name>
    </ligand>
</feature>
<dbReference type="Gene3D" id="3.30.70.260">
    <property type="match status" value="1"/>
</dbReference>
<dbReference type="PANTHER" id="PTHR11934:SF0">
    <property type="entry name" value="RIBOSE-5-PHOSPHATE ISOMERASE"/>
    <property type="match status" value="1"/>
</dbReference>
<name>A0A518F0X0_9BACT</name>
<dbReference type="NCBIfam" id="TIGR00021">
    <property type="entry name" value="rpiA"/>
    <property type="match status" value="1"/>
</dbReference>
<reference evidence="4 5" key="1">
    <citation type="submission" date="2019-02" db="EMBL/GenBank/DDBJ databases">
        <title>Deep-cultivation of Planctomycetes and their phenomic and genomic characterization uncovers novel biology.</title>
        <authorList>
            <person name="Wiegand S."/>
            <person name="Jogler M."/>
            <person name="Boedeker C."/>
            <person name="Pinto D."/>
            <person name="Vollmers J."/>
            <person name="Rivas-Marin E."/>
            <person name="Kohn T."/>
            <person name="Peeters S.H."/>
            <person name="Heuer A."/>
            <person name="Rast P."/>
            <person name="Oberbeckmann S."/>
            <person name="Bunk B."/>
            <person name="Jeske O."/>
            <person name="Meyerdierks A."/>
            <person name="Storesund J.E."/>
            <person name="Kallscheuer N."/>
            <person name="Luecker S."/>
            <person name="Lage O.M."/>
            <person name="Pohl T."/>
            <person name="Merkel B.J."/>
            <person name="Hornburger P."/>
            <person name="Mueller R.-W."/>
            <person name="Bruemmer F."/>
            <person name="Labrenz M."/>
            <person name="Spormann A.M."/>
            <person name="Op den Camp H."/>
            <person name="Overmann J."/>
            <person name="Amann R."/>
            <person name="Jetten M.S.M."/>
            <person name="Mascher T."/>
            <person name="Medema M.H."/>
            <person name="Devos D.P."/>
            <person name="Kaster A.-K."/>
            <person name="Ovreas L."/>
            <person name="Rohde M."/>
            <person name="Galperin M.Y."/>
            <person name="Jogler C."/>
        </authorList>
    </citation>
    <scope>NUCLEOTIDE SEQUENCE [LARGE SCALE GENOMIC DNA]</scope>
    <source>
        <strain evidence="4 5">Poly30</strain>
    </source>
</reference>
<accession>A0A518F0X0</accession>
<dbReference type="CDD" id="cd01398">
    <property type="entry name" value="RPI_A"/>
    <property type="match status" value="1"/>
</dbReference>
<dbReference type="RefSeq" id="WP_145205373.1">
    <property type="nucleotide sequence ID" value="NZ_CP036434.1"/>
</dbReference>
<dbReference type="SUPFAM" id="SSF100950">
    <property type="entry name" value="NagB/RpiA/CoA transferase-like"/>
    <property type="match status" value="1"/>
</dbReference>
<organism evidence="4 5">
    <name type="scientific">Saltatorellus ferox</name>
    <dbReference type="NCBI Taxonomy" id="2528018"/>
    <lineage>
        <taxon>Bacteria</taxon>
        <taxon>Pseudomonadati</taxon>
        <taxon>Planctomycetota</taxon>
        <taxon>Planctomycetia</taxon>
        <taxon>Planctomycetia incertae sedis</taxon>
        <taxon>Saltatorellus</taxon>
    </lineage>
</organism>
<comment type="similarity">
    <text evidence="3">Belongs to the ribose 5-phosphate isomerase family.</text>
</comment>
<feature type="binding site" evidence="3">
    <location>
        <begin position="26"/>
        <end position="29"/>
    </location>
    <ligand>
        <name>substrate</name>
    </ligand>
</feature>
<dbReference type="Proteomes" id="UP000320390">
    <property type="component" value="Chromosome"/>
</dbReference>
<dbReference type="GO" id="GO:0006014">
    <property type="term" value="P:D-ribose metabolic process"/>
    <property type="evidence" value="ECO:0007669"/>
    <property type="project" value="TreeGrafter"/>
</dbReference>
<evidence type="ECO:0000256" key="2">
    <source>
        <dbReference type="ARBA" id="ARBA00023235"/>
    </source>
</evidence>
<dbReference type="UniPathway" id="UPA00115">
    <property type="reaction ID" value="UER00412"/>
</dbReference>
<dbReference type="FunFam" id="3.40.50.1360:FF:000001">
    <property type="entry name" value="Ribose-5-phosphate isomerase A"/>
    <property type="match status" value="1"/>
</dbReference>
<dbReference type="NCBIfam" id="NF001924">
    <property type="entry name" value="PRK00702.1"/>
    <property type="match status" value="1"/>
</dbReference>
<dbReference type="EC" id="5.3.1.6" evidence="3"/>
<dbReference type="EMBL" id="CP036434">
    <property type="protein sequence ID" value="QDV09988.1"/>
    <property type="molecule type" value="Genomic_DNA"/>
</dbReference>
<dbReference type="OrthoDB" id="5870696at2"/>
<feature type="binding site" evidence="3">
    <location>
        <begin position="82"/>
        <end position="85"/>
    </location>
    <ligand>
        <name>substrate</name>
    </ligand>
</feature>
<feature type="binding site" evidence="3">
    <location>
        <position position="122"/>
    </location>
    <ligand>
        <name>substrate</name>
    </ligand>
</feature>
<evidence type="ECO:0000313" key="5">
    <source>
        <dbReference type="Proteomes" id="UP000320390"/>
    </source>
</evidence>